<dbReference type="RefSeq" id="WP_343837516.1">
    <property type="nucleotide sequence ID" value="NZ_BAAADO010000001.1"/>
</dbReference>
<dbReference type="InterPro" id="IPR004365">
    <property type="entry name" value="NA-bd_OB_tRNA"/>
</dbReference>
<dbReference type="InterPro" id="IPR003141">
    <property type="entry name" value="Pol/His_phosphatase_N"/>
</dbReference>
<evidence type="ECO:0000256" key="5">
    <source>
        <dbReference type="ARBA" id="ARBA00022679"/>
    </source>
</evidence>
<dbReference type="InterPro" id="IPR016195">
    <property type="entry name" value="Pol/histidinol_Pase-like"/>
</dbReference>
<dbReference type="InterPro" id="IPR040982">
    <property type="entry name" value="DNA_pol3_finger"/>
</dbReference>
<evidence type="ECO:0000313" key="12">
    <source>
        <dbReference type="EMBL" id="GAA0484152.1"/>
    </source>
</evidence>
<evidence type="ECO:0000256" key="7">
    <source>
        <dbReference type="ARBA" id="ARBA00022705"/>
    </source>
</evidence>
<accession>A0ABN1AVA1</accession>
<evidence type="ECO:0000259" key="11">
    <source>
        <dbReference type="SMART" id="SM00481"/>
    </source>
</evidence>
<gene>
    <name evidence="12" type="primary">dnaE</name>
    <name evidence="12" type="ORF">GCM10008986_06700</name>
</gene>
<dbReference type="InterPro" id="IPR011708">
    <property type="entry name" value="DNA_pol3_alpha_NTPase_dom"/>
</dbReference>
<dbReference type="InterPro" id="IPR029460">
    <property type="entry name" value="DNAPol_HHH"/>
</dbReference>
<evidence type="ECO:0000256" key="1">
    <source>
        <dbReference type="ARBA" id="ARBA00004496"/>
    </source>
</evidence>
<evidence type="ECO:0000256" key="4">
    <source>
        <dbReference type="ARBA" id="ARBA00019114"/>
    </source>
</evidence>
<dbReference type="Proteomes" id="UP001500880">
    <property type="component" value="Unassembled WGS sequence"/>
</dbReference>
<comment type="similarity">
    <text evidence="2">Belongs to the DNA polymerase type-C family. DnaE subfamily.</text>
</comment>
<keyword evidence="13" id="KW-1185">Reference proteome</keyword>
<dbReference type="Pfam" id="PF07733">
    <property type="entry name" value="DNA_pol3_alpha"/>
    <property type="match status" value="1"/>
</dbReference>
<comment type="catalytic activity">
    <reaction evidence="10">
        <text>DNA(n) + a 2'-deoxyribonucleoside 5'-triphosphate = DNA(n+1) + diphosphate</text>
        <dbReference type="Rhea" id="RHEA:22508"/>
        <dbReference type="Rhea" id="RHEA-COMP:17339"/>
        <dbReference type="Rhea" id="RHEA-COMP:17340"/>
        <dbReference type="ChEBI" id="CHEBI:33019"/>
        <dbReference type="ChEBI" id="CHEBI:61560"/>
        <dbReference type="ChEBI" id="CHEBI:173112"/>
        <dbReference type="EC" id="2.7.7.7"/>
    </reaction>
</comment>
<dbReference type="Pfam" id="PF14579">
    <property type="entry name" value="HHH_6"/>
    <property type="match status" value="1"/>
</dbReference>
<keyword evidence="7" id="KW-0235">DNA replication</keyword>
<evidence type="ECO:0000256" key="2">
    <source>
        <dbReference type="ARBA" id="ARBA00009496"/>
    </source>
</evidence>
<evidence type="ECO:0000256" key="10">
    <source>
        <dbReference type="ARBA" id="ARBA00049244"/>
    </source>
</evidence>
<dbReference type="SUPFAM" id="SSF160975">
    <property type="entry name" value="AF1531-like"/>
    <property type="match status" value="1"/>
</dbReference>
<dbReference type="NCBIfam" id="TIGR00594">
    <property type="entry name" value="polc"/>
    <property type="match status" value="1"/>
</dbReference>
<dbReference type="InterPro" id="IPR004013">
    <property type="entry name" value="PHP_dom"/>
</dbReference>
<protein>
    <recommendedName>
        <fullName evidence="4">DNA polymerase III subunit alpha</fullName>
        <ecNumber evidence="3">2.7.7.7</ecNumber>
    </recommendedName>
</protein>
<dbReference type="InterPro" id="IPR041931">
    <property type="entry name" value="DNA_pol3_alpha_thumb_dom"/>
</dbReference>
<dbReference type="CDD" id="cd04485">
    <property type="entry name" value="DnaE_OBF"/>
    <property type="match status" value="1"/>
</dbReference>
<dbReference type="CDD" id="cd07431">
    <property type="entry name" value="PHP_PolIIIA"/>
    <property type="match status" value="1"/>
</dbReference>
<keyword evidence="5" id="KW-0808">Transferase</keyword>
<dbReference type="NCBIfam" id="NF004226">
    <property type="entry name" value="PRK05673.1"/>
    <property type="match status" value="1"/>
</dbReference>
<feature type="domain" description="Polymerase/histidinol phosphatase N-terminal" evidence="11">
    <location>
        <begin position="4"/>
        <end position="71"/>
    </location>
</feature>
<dbReference type="EMBL" id="BAAADO010000001">
    <property type="protein sequence ID" value="GAA0484152.1"/>
    <property type="molecule type" value="Genomic_DNA"/>
</dbReference>
<evidence type="ECO:0000256" key="3">
    <source>
        <dbReference type="ARBA" id="ARBA00012417"/>
    </source>
</evidence>
<dbReference type="PANTHER" id="PTHR32294:SF0">
    <property type="entry name" value="DNA POLYMERASE III SUBUNIT ALPHA"/>
    <property type="match status" value="1"/>
</dbReference>
<comment type="subcellular location">
    <subcellularLocation>
        <location evidence="1">Cytoplasm</location>
    </subcellularLocation>
</comment>
<dbReference type="Gene3D" id="3.20.20.140">
    <property type="entry name" value="Metal-dependent hydrolases"/>
    <property type="match status" value="1"/>
</dbReference>
<sequence length="1117" mass="128179">MDIIHLEVHSGYSFMNSLLSIDKLVKAAKGKGFAAVALTDDHILHGAVQFYERCRNEGIKPIIGMKTDIFSEGTLYETVVLAKSTEGYKNLIHLSSELSRQEQKSISMEDYQHYADELITILPSNQPAFNHLLFAEQYDEWALIVKSFSNSLPVSSFFIGVRPHQTIDERQMNRVLKNICDQNHQAVVALQDVRYEQSEDYIAFDCLQSMKAGKKWSPQTEQFSKQRKHMMTSEEMMMVFEEEWPEALDNMKVIADQCEVDIASGQTLLPHYPTPDGRTSEEYLRKLCYDRIPDKYGENYEDVQHRLEHELSIIERMKFSDYFLIVWDFIQFARSQQIMVGPGRGSAAGSLVAYLLDITQVDPIHYGLLFERFLNPERRNMPDIDVDFSDHRRDEVIQYVQEKYGSHRVAQIITFGTFGPRSLLRELIKTMGIDEQDAAFLIKHIPQQASSLAKALKEAPELTEYVKQSDTLKRLFKIAHKIEGLPRHHSTHAAGVVLSDRNLTEMVPILSEDNKVALTQYPMGDLEHIGLLKMDFLGLRNLSLMEQIINRIRKGENRSFTLEQIPLQDSETFTLLQSGQTSGIFQLESSGMRNVLQELKPTEFEDVVAVNALYRPGPMDFISTFIKRKHGKEKVTYPHEDLKPILEKTYGVLVYQEQIMQIAHRAAGYSLGEADLLRRAVSKKKRDILASEREKFIDGCLKNGYSQDIAEEIYQWIVAFANYGFNRSHAVAYSLISYQLAYLKAHYPSYFFASILSSVSFDQDKVQQYIREAKNFSIQILPPSVNRSYAGFSVEGKDRIRMALTVIKGVGKQAVDAILDARKNEKFQSLFDFCQRVPLRVLNRSVIEALVLAGAFDETGKQRSTLLASLDQAMEQGELFGGMTGQESFFEDGLLVEPSYTETEPFPMLKQLSLEKEVLGMYVSSHPLNTYRELLRAQGMVPISRLKEFQAGKRMKGVAAVQSLKVIRTKRGDQMAFATFGDETDEMEAVIFPNVYREINPWLQEEMLIYIEGKIDTRNHQLQWIVEKAAPFDPDLLKTEKADQRIYIQFKDEDERKQLNFLLQVANEFPGQIPILVYSSRKKETYRLTSQYRLNPSSPCLKKLKNFFGYSSVVLKR</sequence>
<comment type="function">
    <text evidence="9">DNA polymerase III is a complex, multichain enzyme responsible for most of the replicative synthesis in bacteria. This DNA polymerase also exhibits 3' to 5' exonuclease activity. The alpha chain is the DNA polymerase.</text>
</comment>
<keyword evidence="8" id="KW-0239">DNA-directed DNA polymerase</keyword>
<dbReference type="Pfam" id="PF02811">
    <property type="entry name" value="PHP"/>
    <property type="match status" value="1"/>
</dbReference>
<keyword evidence="6" id="KW-0548">Nucleotidyltransferase</keyword>
<evidence type="ECO:0000313" key="13">
    <source>
        <dbReference type="Proteomes" id="UP001500880"/>
    </source>
</evidence>
<dbReference type="SMART" id="SM00481">
    <property type="entry name" value="POLIIIAc"/>
    <property type="match status" value="1"/>
</dbReference>
<proteinExistence type="inferred from homology"/>
<comment type="caution">
    <text evidence="12">The sequence shown here is derived from an EMBL/GenBank/DDBJ whole genome shotgun (WGS) entry which is preliminary data.</text>
</comment>
<dbReference type="Pfam" id="PF01336">
    <property type="entry name" value="tRNA_anti-codon"/>
    <property type="match status" value="1"/>
</dbReference>
<dbReference type="SUPFAM" id="SSF89550">
    <property type="entry name" value="PHP domain-like"/>
    <property type="match status" value="1"/>
</dbReference>
<name>A0ABN1AVA1_9BACI</name>
<dbReference type="PANTHER" id="PTHR32294">
    <property type="entry name" value="DNA POLYMERASE III SUBUNIT ALPHA"/>
    <property type="match status" value="1"/>
</dbReference>
<reference evidence="12 13" key="1">
    <citation type="journal article" date="2019" name="Int. J. Syst. Evol. Microbiol.">
        <title>The Global Catalogue of Microorganisms (GCM) 10K type strain sequencing project: providing services to taxonomists for standard genome sequencing and annotation.</title>
        <authorList>
            <consortium name="The Broad Institute Genomics Platform"/>
            <consortium name="The Broad Institute Genome Sequencing Center for Infectious Disease"/>
            <person name="Wu L."/>
            <person name="Ma J."/>
        </authorList>
    </citation>
    <scope>NUCLEOTIDE SEQUENCE [LARGE SCALE GENOMIC DNA]</scope>
    <source>
        <strain evidence="12 13">JCM 12389</strain>
    </source>
</reference>
<organism evidence="12 13">
    <name type="scientific">Salinibacillus aidingensis</name>
    <dbReference type="NCBI Taxonomy" id="237684"/>
    <lineage>
        <taxon>Bacteria</taxon>
        <taxon>Bacillati</taxon>
        <taxon>Bacillota</taxon>
        <taxon>Bacilli</taxon>
        <taxon>Bacillales</taxon>
        <taxon>Bacillaceae</taxon>
        <taxon>Salinibacillus</taxon>
    </lineage>
</organism>
<dbReference type="Gene3D" id="1.10.150.870">
    <property type="match status" value="1"/>
</dbReference>
<dbReference type="Pfam" id="PF17657">
    <property type="entry name" value="DNA_pol3_finger"/>
    <property type="match status" value="1"/>
</dbReference>
<dbReference type="InterPro" id="IPR004805">
    <property type="entry name" value="DnaE2/DnaE/PolC"/>
</dbReference>
<evidence type="ECO:0000256" key="8">
    <source>
        <dbReference type="ARBA" id="ARBA00022932"/>
    </source>
</evidence>
<dbReference type="EC" id="2.7.7.7" evidence="3"/>
<evidence type="ECO:0000256" key="6">
    <source>
        <dbReference type="ARBA" id="ARBA00022695"/>
    </source>
</evidence>
<evidence type="ECO:0000256" key="9">
    <source>
        <dbReference type="ARBA" id="ARBA00025611"/>
    </source>
</evidence>
<dbReference type="Gene3D" id="1.10.10.1600">
    <property type="entry name" value="Bacterial DNA polymerase III alpha subunit, thumb domain"/>
    <property type="match status" value="1"/>
</dbReference>